<keyword evidence="3" id="KW-1185">Reference proteome</keyword>
<organism evidence="2 3">
    <name type="scientific">Marmota monax</name>
    <name type="common">Woodchuck</name>
    <dbReference type="NCBI Taxonomy" id="9995"/>
    <lineage>
        <taxon>Eukaryota</taxon>
        <taxon>Metazoa</taxon>
        <taxon>Chordata</taxon>
        <taxon>Craniata</taxon>
        <taxon>Vertebrata</taxon>
        <taxon>Euteleostomi</taxon>
        <taxon>Mammalia</taxon>
        <taxon>Eutheria</taxon>
        <taxon>Euarchontoglires</taxon>
        <taxon>Glires</taxon>
        <taxon>Rodentia</taxon>
        <taxon>Sciuromorpha</taxon>
        <taxon>Sciuridae</taxon>
        <taxon>Xerinae</taxon>
        <taxon>Marmotini</taxon>
        <taxon>Marmota</taxon>
    </lineage>
</organism>
<proteinExistence type="predicted"/>
<accession>A0A5E4AJ35</accession>
<dbReference type="Proteomes" id="UP000335636">
    <property type="component" value="Unassembled WGS sequence"/>
</dbReference>
<evidence type="ECO:0000313" key="1">
    <source>
        <dbReference type="EMBL" id="KAF7484139.1"/>
    </source>
</evidence>
<evidence type="ECO:0000313" key="2">
    <source>
        <dbReference type="EMBL" id="VTJ57215.1"/>
    </source>
</evidence>
<reference evidence="2 3" key="1">
    <citation type="submission" date="2019-04" db="EMBL/GenBank/DDBJ databases">
        <authorList>
            <person name="Alioto T."/>
            <person name="Alioto T."/>
        </authorList>
    </citation>
    <scope>NUCLEOTIDE SEQUENCE [LARGE SCALE GENOMIC DNA]</scope>
</reference>
<dbReference type="AlphaFoldDB" id="A0A5E4AJ35"/>
<gene>
    <name evidence="1" type="ORF">GHT09_004369</name>
    <name evidence="2" type="ORF">MONAX_5E038013</name>
</gene>
<evidence type="ECO:0000313" key="3">
    <source>
        <dbReference type="Proteomes" id="UP000335636"/>
    </source>
</evidence>
<reference evidence="1" key="2">
    <citation type="submission" date="2020-08" db="EMBL/GenBank/DDBJ databases">
        <authorList>
            <person name="Shumante A."/>
            <person name="Zimin A.V."/>
            <person name="Puiu D."/>
            <person name="Salzberg S.L."/>
        </authorList>
    </citation>
    <scope>NUCLEOTIDE SEQUENCE</scope>
    <source>
        <strain evidence="1">WC2-LM</strain>
        <tissue evidence="1">Liver</tissue>
    </source>
</reference>
<sequence length="116" mass="12676">MDGGHELPLSPCRIPWSFLSPRARKSSPHELPGRLAVGFQEHKASTCSPSQQGLIFWMLQEAVRFKVPLKMCSANSMCRWFLGGDAGMFPSADQTSDIQGCPPEAIPKSTGMLELA</sequence>
<protein>
    <submittedName>
        <fullName evidence="2">Uncharacterized protein</fullName>
    </submittedName>
</protein>
<dbReference type="EMBL" id="WJEC01000294">
    <property type="protein sequence ID" value="KAF7484139.1"/>
    <property type="molecule type" value="Genomic_DNA"/>
</dbReference>
<dbReference type="EMBL" id="CABDUW010000076">
    <property type="protein sequence ID" value="VTJ57215.1"/>
    <property type="molecule type" value="Genomic_DNA"/>
</dbReference>
<dbReference type="Proteomes" id="UP000662637">
    <property type="component" value="Unassembled WGS sequence"/>
</dbReference>
<name>A0A5E4AJ35_MARMO</name>